<evidence type="ECO:0000313" key="3">
    <source>
        <dbReference type="EMBL" id="HIV08707.1"/>
    </source>
</evidence>
<dbReference type="Proteomes" id="UP000886845">
    <property type="component" value="Unassembled WGS sequence"/>
</dbReference>
<proteinExistence type="predicted"/>
<feature type="transmembrane region" description="Helical" evidence="1">
    <location>
        <begin position="52"/>
        <end position="73"/>
    </location>
</feature>
<keyword evidence="1" id="KW-1133">Transmembrane helix</keyword>
<sequence>MMFLVVSLHVCELTPLSQGHSALFLYAATIPAVDGFVSISGWYGIRFAWRKFFRLWGLMVFYMALSTGAVVLAKLLDPAFPVGIPRPFGYGGWWFAVTYLALMMVAPIVNAGLETLAKTPRQLWIALGLLVAMECMTWGLLPLGIQAVSWDALSLENLVFVYVVARALSLLGCGEWLKRIGRWTFPLFTLLLVMAVPLRELAGTWLGQDQLWRFKLDPMVCDTVRSGLDFDAPPIWLTGLAGLGCFLALRLPYWVARVAGFIGPSMFGVYLIHTTKIAEFGYTKVAQWAIETFPNTPTIVLALLVSALVFCSALALDLIRRGGLALLRARFGR</sequence>
<feature type="transmembrane region" description="Helical" evidence="1">
    <location>
        <begin position="157"/>
        <end position="177"/>
    </location>
</feature>
<dbReference type="InterPro" id="IPR002656">
    <property type="entry name" value="Acyl_transf_3_dom"/>
</dbReference>
<dbReference type="AlphaFoldDB" id="A0A9D1NLN7"/>
<feature type="domain" description="Acyltransferase 3" evidence="2">
    <location>
        <begin position="2"/>
        <end position="315"/>
    </location>
</feature>
<feature type="transmembrane region" description="Helical" evidence="1">
    <location>
        <begin position="123"/>
        <end position="145"/>
    </location>
</feature>
<keyword evidence="1" id="KW-0812">Transmembrane</keyword>
<feature type="transmembrane region" description="Helical" evidence="1">
    <location>
        <begin position="258"/>
        <end position="278"/>
    </location>
</feature>
<evidence type="ECO:0000313" key="4">
    <source>
        <dbReference type="Proteomes" id="UP000886845"/>
    </source>
</evidence>
<reference evidence="3" key="2">
    <citation type="journal article" date="2021" name="PeerJ">
        <title>Extensive microbial diversity within the chicken gut microbiome revealed by metagenomics and culture.</title>
        <authorList>
            <person name="Gilroy R."/>
            <person name="Ravi A."/>
            <person name="Getino M."/>
            <person name="Pursley I."/>
            <person name="Horton D.L."/>
            <person name="Alikhan N.F."/>
            <person name="Baker D."/>
            <person name="Gharbi K."/>
            <person name="Hall N."/>
            <person name="Watson M."/>
            <person name="Adriaenssens E.M."/>
            <person name="Foster-Nyarko E."/>
            <person name="Jarju S."/>
            <person name="Secka A."/>
            <person name="Antonio M."/>
            <person name="Oren A."/>
            <person name="Chaudhuri R.R."/>
            <person name="La Ragione R."/>
            <person name="Hildebrand F."/>
            <person name="Pallen M.J."/>
        </authorList>
    </citation>
    <scope>NUCLEOTIDE SEQUENCE</scope>
    <source>
        <strain evidence="3">35461</strain>
    </source>
</reference>
<protein>
    <recommendedName>
        <fullName evidence="2">Acyltransferase 3 domain-containing protein</fullName>
    </recommendedName>
</protein>
<organism evidence="3 4">
    <name type="scientific">Candidatus Spyradenecus faecavium</name>
    <dbReference type="NCBI Taxonomy" id="2840947"/>
    <lineage>
        <taxon>Bacteria</taxon>
        <taxon>Pseudomonadati</taxon>
        <taxon>Lentisphaerota</taxon>
        <taxon>Lentisphaeria</taxon>
        <taxon>Lentisphaerales</taxon>
        <taxon>Lentisphaeraceae</taxon>
        <taxon>Lentisphaeraceae incertae sedis</taxon>
        <taxon>Candidatus Spyradenecus</taxon>
    </lineage>
</organism>
<feature type="transmembrane region" description="Helical" evidence="1">
    <location>
        <begin position="298"/>
        <end position="319"/>
    </location>
</feature>
<feature type="transmembrane region" description="Helical" evidence="1">
    <location>
        <begin position="23"/>
        <end position="45"/>
    </location>
</feature>
<evidence type="ECO:0000259" key="2">
    <source>
        <dbReference type="Pfam" id="PF01757"/>
    </source>
</evidence>
<accession>A0A9D1NLN7</accession>
<dbReference type="EMBL" id="DVOR01000037">
    <property type="protein sequence ID" value="HIV08707.1"/>
    <property type="molecule type" value="Genomic_DNA"/>
</dbReference>
<comment type="caution">
    <text evidence="3">The sequence shown here is derived from an EMBL/GenBank/DDBJ whole genome shotgun (WGS) entry which is preliminary data.</text>
</comment>
<name>A0A9D1NLN7_9BACT</name>
<dbReference type="GO" id="GO:0016747">
    <property type="term" value="F:acyltransferase activity, transferring groups other than amino-acyl groups"/>
    <property type="evidence" value="ECO:0007669"/>
    <property type="project" value="InterPro"/>
</dbReference>
<evidence type="ECO:0000256" key="1">
    <source>
        <dbReference type="SAM" id="Phobius"/>
    </source>
</evidence>
<reference evidence="3" key="1">
    <citation type="submission" date="2020-10" db="EMBL/GenBank/DDBJ databases">
        <authorList>
            <person name="Gilroy R."/>
        </authorList>
    </citation>
    <scope>NUCLEOTIDE SEQUENCE</scope>
    <source>
        <strain evidence="3">35461</strain>
    </source>
</reference>
<feature type="transmembrane region" description="Helical" evidence="1">
    <location>
        <begin position="184"/>
        <end position="206"/>
    </location>
</feature>
<feature type="transmembrane region" description="Helical" evidence="1">
    <location>
        <begin position="234"/>
        <end position="251"/>
    </location>
</feature>
<dbReference type="Pfam" id="PF01757">
    <property type="entry name" value="Acyl_transf_3"/>
    <property type="match status" value="1"/>
</dbReference>
<keyword evidence="1" id="KW-0472">Membrane</keyword>
<gene>
    <name evidence="3" type="ORF">IAC79_01150</name>
</gene>
<feature type="transmembrane region" description="Helical" evidence="1">
    <location>
        <begin position="93"/>
        <end position="111"/>
    </location>
</feature>